<evidence type="ECO:0000313" key="3">
    <source>
        <dbReference type="Proteomes" id="UP000053593"/>
    </source>
</evidence>
<proteinExistence type="predicted"/>
<feature type="compositionally biased region" description="Polar residues" evidence="1">
    <location>
        <begin position="177"/>
        <end position="187"/>
    </location>
</feature>
<dbReference type="AlphaFoldDB" id="A0A0D0CHD8"/>
<feature type="region of interest" description="Disordered" evidence="1">
    <location>
        <begin position="1"/>
        <end position="101"/>
    </location>
</feature>
<dbReference type="EMBL" id="KN834816">
    <property type="protein sequence ID" value="KIK54348.1"/>
    <property type="molecule type" value="Genomic_DNA"/>
</dbReference>
<feature type="compositionally biased region" description="Basic and acidic residues" evidence="1">
    <location>
        <begin position="165"/>
        <end position="176"/>
    </location>
</feature>
<feature type="region of interest" description="Disordered" evidence="1">
    <location>
        <begin position="138"/>
        <end position="215"/>
    </location>
</feature>
<dbReference type="Proteomes" id="UP000053593">
    <property type="component" value="Unassembled WGS sequence"/>
</dbReference>
<dbReference type="HOGENOM" id="CLU_1283394_0_0_1"/>
<evidence type="ECO:0000313" key="2">
    <source>
        <dbReference type="EMBL" id="KIK54348.1"/>
    </source>
</evidence>
<feature type="compositionally biased region" description="Polar residues" evidence="1">
    <location>
        <begin position="48"/>
        <end position="69"/>
    </location>
</feature>
<organism evidence="2 3">
    <name type="scientific">Collybiopsis luxurians FD-317 M1</name>
    <dbReference type="NCBI Taxonomy" id="944289"/>
    <lineage>
        <taxon>Eukaryota</taxon>
        <taxon>Fungi</taxon>
        <taxon>Dikarya</taxon>
        <taxon>Basidiomycota</taxon>
        <taxon>Agaricomycotina</taxon>
        <taxon>Agaricomycetes</taxon>
        <taxon>Agaricomycetidae</taxon>
        <taxon>Agaricales</taxon>
        <taxon>Marasmiineae</taxon>
        <taxon>Omphalotaceae</taxon>
        <taxon>Collybiopsis</taxon>
        <taxon>Collybiopsis luxurians</taxon>
    </lineage>
</organism>
<feature type="compositionally biased region" description="Polar residues" evidence="1">
    <location>
        <begin position="138"/>
        <end position="154"/>
    </location>
</feature>
<reference evidence="2 3" key="1">
    <citation type="submission" date="2014-04" db="EMBL/GenBank/DDBJ databases">
        <title>Evolutionary Origins and Diversification of the Mycorrhizal Mutualists.</title>
        <authorList>
            <consortium name="DOE Joint Genome Institute"/>
            <consortium name="Mycorrhizal Genomics Consortium"/>
            <person name="Kohler A."/>
            <person name="Kuo A."/>
            <person name="Nagy L.G."/>
            <person name="Floudas D."/>
            <person name="Copeland A."/>
            <person name="Barry K.W."/>
            <person name="Cichocki N."/>
            <person name="Veneault-Fourrey C."/>
            <person name="LaButti K."/>
            <person name="Lindquist E.A."/>
            <person name="Lipzen A."/>
            <person name="Lundell T."/>
            <person name="Morin E."/>
            <person name="Murat C."/>
            <person name="Riley R."/>
            <person name="Ohm R."/>
            <person name="Sun H."/>
            <person name="Tunlid A."/>
            <person name="Henrissat B."/>
            <person name="Grigoriev I.V."/>
            <person name="Hibbett D.S."/>
            <person name="Martin F."/>
        </authorList>
    </citation>
    <scope>NUCLEOTIDE SEQUENCE [LARGE SCALE GENOMIC DNA]</scope>
    <source>
        <strain evidence="2 3">FD-317 M1</strain>
    </source>
</reference>
<sequence length="215" mass="22796">MSAPNAFSDTENQPVSNLPATVHFSSTLSQPAVAKEHAPAAEGVVTSEAPQVKTNQTPTGSSVHSSCTAKNPIGIQGDPADSTSGSNLQSTWVEDYSPTNKDSVIPELVKNQVNSGRPTASTHSSLLQLAQNNEAANVATQGAGSIHSNHTDQAQGKAADIQVDDIEKHSQAKVELSRSQTLNQSYQAKKEPEKLLGIPKYQSTYSGESEYVQRK</sequence>
<feature type="compositionally biased region" description="Polar residues" evidence="1">
    <location>
        <begin position="1"/>
        <end position="30"/>
    </location>
</feature>
<feature type="compositionally biased region" description="Polar residues" evidence="1">
    <location>
        <begin position="81"/>
        <end position="101"/>
    </location>
</feature>
<accession>A0A0D0CHD8</accession>
<protein>
    <submittedName>
        <fullName evidence="2">Uncharacterized protein</fullName>
    </submittedName>
</protein>
<name>A0A0D0CHD8_9AGAR</name>
<keyword evidence="3" id="KW-1185">Reference proteome</keyword>
<evidence type="ECO:0000256" key="1">
    <source>
        <dbReference type="SAM" id="MobiDB-lite"/>
    </source>
</evidence>
<gene>
    <name evidence="2" type="ORF">GYMLUDRAFT_63163</name>
</gene>